<keyword evidence="2" id="KW-1185">Reference proteome</keyword>
<proteinExistence type="predicted"/>
<evidence type="ECO:0000313" key="1">
    <source>
        <dbReference type="EMBL" id="WQJ53640.1"/>
    </source>
</evidence>
<organism evidence="1 2">
    <name type="scientific">phage Lak_Megaphage_Sonny</name>
    <dbReference type="NCBI Taxonomy" id="3109229"/>
    <lineage>
        <taxon>Viruses</taxon>
        <taxon>Duplodnaviria</taxon>
        <taxon>Heunggongvirae</taxon>
        <taxon>Uroviricota</taxon>
        <taxon>Caudoviricetes</taxon>
        <taxon>Caudoviricetes code 15 clade</taxon>
    </lineage>
</organism>
<sequence length="33" mass="4010">MEKPNIVWYTLCWNEEDILPFMIDCISTHLIIK</sequence>
<dbReference type="Proteomes" id="UP001358193">
    <property type="component" value="Segment"/>
</dbReference>
<evidence type="ECO:0000313" key="2">
    <source>
        <dbReference type="Proteomes" id="UP001358193"/>
    </source>
</evidence>
<protein>
    <submittedName>
        <fullName evidence="1">Uncharacterized protein</fullName>
    </submittedName>
</protein>
<dbReference type="EMBL" id="OR769223">
    <property type="protein sequence ID" value="WQJ53640.1"/>
    <property type="molecule type" value="Genomic_DNA"/>
</dbReference>
<reference evidence="1 2" key="1">
    <citation type="submission" date="2023-11" db="EMBL/GenBank/DDBJ databases">
        <authorList>
            <person name="Cook R."/>
            <person name="Crisci M."/>
            <person name="Pye H."/>
            <person name="Adriaenssens E."/>
            <person name="Santini J."/>
        </authorList>
    </citation>
    <scope>NUCLEOTIDE SEQUENCE [LARGE SCALE GENOMIC DNA]</scope>
    <source>
        <strain evidence="1">Lak_Megaphage_Sonny</strain>
    </source>
</reference>
<name>A0ABZ0Z678_9CAUD</name>
<accession>A0ABZ0Z678</accession>